<dbReference type="PANTHER" id="PTHR38451:SF1">
    <property type="entry name" value="TRNA (ADENINE(22)-N(1))-METHYLTRANSFERASE"/>
    <property type="match status" value="1"/>
</dbReference>
<dbReference type="Gene3D" id="3.40.50.150">
    <property type="entry name" value="Vaccinia Virus protein VP39"/>
    <property type="match status" value="1"/>
</dbReference>
<dbReference type="RefSeq" id="WP_121637704.1">
    <property type="nucleotide sequence ID" value="NZ_CP033065.1"/>
</dbReference>
<dbReference type="PIRSF" id="PIRSF028234">
    <property type="entry name" value="UCP028234"/>
    <property type="match status" value="1"/>
</dbReference>
<reference evidence="1 2" key="1">
    <citation type="submission" date="2018-10" db="EMBL/GenBank/DDBJ databases">
        <title>Complete Genome Sequence and Transcriptomic Profiles of a Marine Bacterium, Pseudoalteromonas agarivorans Hao 2018.</title>
        <authorList>
            <person name="Hao L."/>
        </authorList>
    </citation>
    <scope>NUCLEOTIDE SEQUENCE [LARGE SCALE GENOMIC DNA]</scope>
    <source>
        <strain evidence="1 2">Hao 2018</strain>
    </source>
</reference>
<dbReference type="InterPro" id="IPR029063">
    <property type="entry name" value="SAM-dependent_MTases_sf"/>
</dbReference>
<accession>A0AAD0U2Z5</accession>
<dbReference type="PANTHER" id="PTHR38451">
    <property type="entry name" value="TRNA (ADENINE(22)-N(1))-METHYLTRANSFERASE"/>
    <property type="match status" value="1"/>
</dbReference>
<evidence type="ECO:0008006" key="3">
    <source>
        <dbReference type="Google" id="ProtNLM"/>
    </source>
</evidence>
<name>A0AAD0U2Z5_9GAMM</name>
<dbReference type="AlphaFoldDB" id="A0AAD0U2Z5"/>
<gene>
    <name evidence="1" type="ORF">D9T18_10210</name>
</gene>
<dbReference type="InterPro" id="IPR016876">
    <property type="entry name" value="UCP028234"/>
</dbReference>
<sequence length="223" mass="25089">MKLSKRLNAINALITNPVDVIWDCCCDHGYLGIALLKRRAAKQVNFVDVVDKIMAELSEHLTNISQTLPSDVQYKVHCQDVREIKLVPNALNTVVIAGVGGELLLKLVAGIIKNNCAASVASTRFIVCPIHHTYHLRSGLAKLGFGLESEQLITENNRYYELIEVSQRSTALLTSTGNSMWDLNTASHRQYLKQLLTHYNKMLNKDELYYQKVITDYKKLSDA</sequence>
<protein>
    <recommendedName>
        <fullName evidence="3">tRNA (Adenine22-N1)-methyltransferase</fullName>
    </recommendedName>
</protein>
<dbReference type="SUPFAM" id="SSF53335">
    <property type="entry name" value="S-adenosyl-L-methionine-dependent methyltransferases"/>
    <property type="match status" value="1"/>
</dbReference>
<dbReference type="Proteomes" id="UP000279995">
    <property type="component" value="Chromosome I"/>
</dbReference>
<evidence type="ECO:0000313" key="2">
    <source>
        <dbReference type="Proteomes" id="UP000279995"/>
    </source>
</evidence>
<dbReference type="EMBL" id="CP033065">
    <property type="protein sequence ID" value="AYM87045.1"/>
    <property type="molecule type" value="Genomic_DNA"/>
</dbReference>
<organism evidence="1 2">
    <name type="scientific">Pseudoalteromonas agarivorans</name>
    <dbReference type="NCBI Taxonomy" id="176102"/>
    <lineage>
        <taxon>Bacteria</taxon>
        <taxon>Pseudomonadati</taxon>
        <taxon>Pseudomonadota</taxon>
        <taxon>Gammaproteobacteria</taxon>
        <taxon>Alteromonadales</taxon>
        <taxon>Pseudoalteromonadaceae</taxon>
        <taxon>Pseudoalteromonas</taxon>
    </lineage>
</organism>
<evidence type="ECO:0000313" key="1">
    <source>
        <dbReference type="EMBL" id="AYM87045.1"/>
    </source>
</evidence>
<proteinExistence type="predicted"/>
<dbReference type="Pfam" id="PF12847">
    <property type="entry name" value="Methyltransf_18"/>
    <property type="match status" value="1"/>
</dbReference>